<sequence>MTASQAFIAACIDLLGAPHVLTDDHDAAPYVTDWRKRYRGSACAVLLPADTGQVAAVVRLAREHRVALVPQGGNTGLAGGATPDESGAQALISLKRLNRVRGIDPHNNTITVEAGVVLAEIHAHAASAQRLFPLSLAAEGSCTIGGNLSTNAGGTGVLRYGNTRELCLGLEVVTPQGEIWDGLRGLRKDNTGYDLRDLFIGAEGTLGIITAAVMKLHPAPVAKVTALAGLASPHAALDFLSLAQDHAGALLTGFELMSDFSMRLVGRHFPQLRYPFGEPHGQTVLLELSDSESEAHARALFERLMEEALEKGIVEDAVVAESLAQSRAFWDLREHIPLAQAEEGLNIKHDIAVPISSIGRFIDETDAIIAKAVPGARMVTFGHLGDGNLHYNVQAPEGVDQKQFLEQCQTPINALVYDQVHRHRGSISAEHGLGQLKVDEAMHYKSPVEVRLMQTIKAALDPDNLMNPGKVVRWNAPQAEENAA</sequence>
<comment type="cofactor">
    <cofactor evidence="1">
        <name>FAD</name>
        <dbReference type="ChEBI" id="CHEBI:57692"/>
    </cofactor>
</comment>
<dbReference type="InterPro" id="IPR004113">
    <property type="entry name" value="FAD-bd_oxidored_4_C"/>
</dbReference>
<dbReference type="SUPFAM" id="SSF56176">
    <property type="entry name" value="FAD-binding/transporter-associated domain-like"/>
    <property type="match status" value="1"/>
</dbReference>
<dbReference type="Gene3D" id="3.30.70.2190">
    <property type="match status" value="1"/>
</dbReference>
<keyword evidence="3" id="KW-0285">Flavoprotein</keyword>
<evidence type="ECO:0000259" key="5">
    <source>
        <dbReference type="PROSITE" id="PS51387"/>
    </source>
</evidence>
<dbReference type="PANTHER" id="PTHR43716:SF2">
    <property type="entry name" value="BLL6224 PROTEIN"/>
    <property type="match status" value="1"/>
</dbReference>
<dbReference type="PANTHER" id="PTHR43716">
    <property type="entry name" value="D-2-HYDROXYGLUTARATE DEHYDROGENASE, MITOCHONDRIAL"/>
    <property type="match status" value="1"/>
</dbReference>
<evidence type="ECO:0000256" key="1">
    <source>
        <dbReference type="ARBA" id="ARBA00001974"/>
    </source>
</evidence>
<gene>
    <name evidence="6" type="ORF">AWB79_01225</name>
</gene>
<evidence type="ECO:0000256" key="4">
    <source>
        <dbReference type="ARBA" id="ARBA00022827"/>
    </source>
</evidence>
<dbReference type="Gene3D" id="3.30.70.2740">
    <property type="match status" value="1"/>
</dbReference>
<protein>
    <submittedName>
        <fullName evidence="6">FAD linked oxidase domain-containing protein</fullName>
    </submittedName>
</protein>
<dbReference type="InterPro" id="IPR016169">
    <property type="entry name" value="FAD-bd_PCMH_sub2"/>
</dbReference>
<dbReference type="GO" id="GO:0071949">
    <property type="term" value="F:FAD binding"/>
    <property type="evidence" value="ECO:0007669"/>
    <property type="project" value="InterPro"/>
</dbReference>
<dbReference type="AlphaFoldDB" id="A0A157ZQY1"/>
<reference evidence="6" key="1">
    <citation type="submission" date="2016-01" db="EMBL/GenBank/DDBJ databases">
        <authorList>
            <person name="Peeters C."/>
        </authorList>
    </citation>
    <scope>NUCLEOTIDE SEQUENCE</scope>
    <source>
        <strain evidence="6">LMG 29322</strain>
    </source>
</reference>
<keyword evidence="4" id="KW-0274">FAD</keyword>
<dbReference type="EMBL" id="FCOA02000003">
    <property type="protein sequence ID" value="SAK47879.1"/>
    <property type="molecule type" value="Genomic_DNA"/>
</dbReference>
<dbReference type="InterPro" id="IPR006094">
    <property type="entry name" value="Oxid_FAD_bind_N"/>
</dbReference>
<comment type="caution">
    <text evidence="6">The sequence shown here is derived from an EMBL/GenBank/DDBJ whole genome shotgun (WGS) entry which is preliminary data.</text>
</comment>
<feature type="domain" description="FAD-binding PCMH-type" evidence="5">
    <location>
        <begin position="38"/>
        <end position="219"/>
    </location>
</feature>
<dbReference type="OrthoDB" id="8522822at2"/>
<dbReference type="Pfam" id="PF01565">
    <property type="entry name" value="FAD_binding_4"/>
    <property type="match status" value="1"/>
</dbReference>
<dbReference type="Gene3D" id="3.30.43.10">
    <property type="entry name" value="Uridine Diphospho-n-acetylenolpyruvylglucosamine Reductase, domain 2"/>
    <property type="match status" value="1"/>
</dbReference>
<name>A0A157ZQY1_9BURK</name>
<dbReference type="FunFam" id="1.10.45.10:FF:000001">
    <property type="entry name" value="D-lactate dehydrogenase mitochondrial"/>
    <property type="match status" value="1"/>
</dbReference>
<evidence type="ECO:0000256" key="2">
    <source>
        <dbReference type="ARBA" id="ARBA00008000"/>
    </source>
</evidence>
<dbReference type="Gene3D" id="3.30.465.10">
    <property type="match status" value="1"/>
</dbReference>
<dbReference type="Gene3D" id="1.10.45.10">
    <property type="entry name" value="Vanillyl-alcohol Oxidase, Chain A, domain 4"/>
    <property type="match status" value="1"/>
</dbReference>
<dbReference type="InterPro" id="IPR016164">
    <property type="entry name" value="FAD-linked_Oxase-like_C"/>
</dbReference>
<dbReference type="InterPro" id="IPR036318">
    <property type="entry name" value="FAD-bd_PCMH-like_sf"/>
</dbReference>
<keyword evidence="7" id="KW-1185">Reference proteome</keyword>
<dbReference type="Proteomes" id="UP000054851">
    <property type="component" value="Unassembled WGS sequence"/>
</dbReference>
<dbReference type="GO" id="GO:0003824">
    <property type="term" value="F:catalytic activity"/>
    <property type="evidence" value="ECO:0007669"/>
    <property type="project" value="InterPro"/>
</dbReference>
<dbReference type="STRING" id="1777140.AWB79_01225"/>
<evidence type="ECO:0000313" key="6">
    <source>
        <dbReference type="EMBL" id="SAK47879.1"/>
    </source>
</evidence>
<evidence type="ECO:0000313" key="7">
    <source>
        <dbReference type="Proteomes" id="UP000054851"/>
    </source>
</evidence>
<dbReference type="InterPro" id="IPR016171">
    <property type="entry name" value="Vanillyl_alc_oxidase_C-sub2"/>
</dbReference>
<dbReference type="Pfam" id="PF02913">
    <property type="entry name" value="FAD-oxidase_C"/>
    <property type="match status" value="1"/>
</dbReference>
<dbReference type="RefSeq" id="WP_061166524.1">
    <property type="nucleotide sequence ID" value="NZ_FCOA02000003.1"/>
</dbReference>
<evidence type="ECO:0000256" key="3">
    <source>
        <dbReference type="ARBA" id="ARBA00022630"/>
    </source>
</evidence>
<dbReference type="SUPFAM" id="SSF55103">
    <property type="entry name" value="FAD-linked oxidases, C-terminal domain"/>
    <property type="match status" value="1"/>
</dbReference>
<comment type="similarity">
    <text evidence="2">Belongs to the FAD-binding oxidoreductase/transferase type 4 family.</text>
</comment>
<dbReference type="InterPro" id="IPR051264">
    <property type="entry name" value="FAD-oxidored/transferase_4"/>
</dbReference>
<dbReference type="InterPro" id="IPR016166">
    <property type="entry name" value="FAD-bd_PCMH"/>
</dbReference>
<accession>A0A157ZQY1</accession>
<dbReference type="GO" id="GO:0022904">
    <property type="term" value="P:respiratory electron transport chain"/>
    <property type="evidence" value="ECO:0007669"/>
    <property type="project" value="TreeGrafter"/>
</dbReference>
<proteinExistence type="inferred from homology"/>
<organism evidence="6 7">
    <name type="scientific">Caballeronia hypogeia</name>
    <dbReference type="NCBI Taxonomy" id="1777140"/>
    <lineage>
        <taxon>Bacteria</taxon>
        <taxon>Pseudomonadati</taxon>
        <taxon>Pseudomonadota</taxon>
        <taxon>Betaproteobacteria</taxon>
        <taxon>Burkholderiales</taxon>
        <taxon>Burkholderiaceae</taxon>
        <taxon>Caballeronia</taxon>
    </lineage>
</organism>
<dbReference type="PROSITE" id="PS51387">
    <property type="entry name" value="FAD_PCMH"/>
    <property type="match status" value="1"/>
</dbReference>
<dbReference type="InterPro" id="IPR016167">
    <property type="entry name" value="FAD-bd_PCMH_sub1"/>
</dbReference>